<keyword evidence="1" id="KW-1133">Transmembrane helix</keyword>
<sequence>MELSAIWYFSAILANALVIGLLVYIAVLATAYYIERCLSLRESRRKEFHRRRAGR</sequence>
<dbReference type="RefSeq" id="WP_168964250.1">
    <property type="nucleotide sequence ID" value="NZ_JABAEW010000109.1"/>
</dbReference>
<protein>
    <submittedName>
        <fullName evidence="2">Uncharacterized protein</fullName>
    </submittedName>
</protein>
<evidence type="ECO:0000313" key="2">
    <source>
        <dbReference type="EMBL" id="NMD89349.1"/>
    </source>
</evidence>
<gene>
    <name evidence="2" type="ORF">HF882_22445</name>
</gene>
<reference evidence="2 3" key="1">
    <citation type="submission" date="2020-04" db="EMBL/GenBank/DDBJ databases">
        <authorList>
            <person name="Hitch T.C.A."/>
            <person name="Wylensek D."/>
            <person name="Clavel T."/>
        </authorList>
    </citation>
    <scope>NUCLEOTIDE SEQUENCE [LARGE SCALE GENOMIC DNA]</scope>
    <source>
        <strain evidence="2 3">COR2-253-APC-1A</strain>
    </source>
</reference>
<proteinExistence type="predicted"/>
<feature type="transmembrane region" description="Helical" evidence="1">
    <location>
        <begin position="6"/>
        <end position="34"/>
    </location>
</feature>
<dbReference type="AlphaFoldDB" id="A0A848B6N1"/>
<name>A0A848B6N1_9BACT</name>
<evidence type="ECO:0000313" key="3">
    <source>
        <dbReference type="Proteomes" id="UP000576225"/>
    </source>
</evidence>
<keyword evidence="1" id="KW-0812">Transmembrane</keyword>
<keyword evidence="1" id="KW-0472">Membrane</keyword>
<evidence type="ECO:0000256" key="1">
    <source>
        <dbReference type="SAM" id="Phobius"/>
    </source>
</evidence>
<accession>A0A848B6N1</accession>
<organism evidence="2 3">
    <name type="scientific">Victivallis vadensis</name>
    <dbReference type="NCBI Taxonomy" id="172901"/>
    <lineage>
        <taxon>Bacteria</taxon>
        <taxon>Pseudomonadati</taxon>
        <taxon>Lentisphaerota</taxon>
        <taxon>Lentisphaeria</taxon>
        <taxon>Victivallales</taxon>
        <taxon>Victivallaceae</taxon>
        <taxon>Victivallis</taxon>
    </lineage>
</organism>
<comment type="caution">
    <text evidence="2">The sequence shown here is derived from an EMBL/GenBank/DDBJ whole genome shotgun (WGS) entry which is preliminary data.</text>
</comment>
<dbReference type="Proteomes" id="UP000576225">
    <property type="component" value="Unassembled WGS sequence"/>
</dbReference>
<dbReference type="EMBL" id="JABAEW010000109">
    <property type="protein sequence ID" value="NMD89349.1"/>
    <property type="molecule type" value="Genomic_DNA"/>
</dbReference>